<dbReference type="Gene3D" id="3.40.50.1820">
    <property type="entry name" value="alpha/beta hydrolase"/>
    <property type="match status" value="1"/>
</dbReference>
<feature type="domain" description="AB hydrolase-1" evidence="3">
    <location>
        <begin position="124"/>
        <end position="285"/>
    </location>
</feature>
<dbReference type="InParanoid" id="A0A369JEF9"/>
<reference evidence="5" key="1">
    <citation type="submission" date="2018-04" db="EMBL/GenBank/DDBJ databases">
        <title>Whole genome sequencing of Hypsizygus marmoreus.</title>
        <authorList>
            <person name="Choi I.-G."/>
            <person name="Min B."/>
            <person name="Kim J.-G."/>
            <person name="Kim S."/>
            <person name="Oh Y.-L."/>
            <person name="Kong W.-S."/>
            <person name="Park H."/>
            <person name="Jeong J."/>
            <person name="Song E.-S."/>
        </authorList>
    </citation>
    <scope>NUCLEOTIDE SEQUENCE [LARGE SCALE GENOMIC DNA]</scope>
    <source>
        <strain evidence="5">51987-8</strain>
    </source>
</reference>
<dbReference type="InterPro" id="IPR000073">
    <property type="entry name" value="AB_hydrolase_1"/>
</dbReference>
<dbReference type="AlphaFoldDB" id="A0A369JEF9"/>
<dbReference type="OrthoDB" id="425534at2759"/>
<evidence type="ECO:0000313" key="5">
    <source>
        <dbReference type="EMBL" id="RDB20278.1"/>
    </source>
</evidence>
<gene>
    <name evidence="5" type="ORF">Hypma_012562</name>
</gene>
<keyword evidence="2" id="KW-0378">Hydrolase</keyword>
<organism evidence="5 6">
    <name type="scientific">Hypsizygus marmoreus</name>
    <name type="common">White beech mushroom</name>
    <name type="synonym">Agaricus marmoreus</name>
    <dbReference type="NCBI Taxonomy" id="39966"/>
    <lineage>
        <taxon>Eukaryota</taxon>
        <taxon>Fungi</taxon>
        <taxon>Dikarya</taxon>
        <taxon>Basidiomycota</taxon>
        <taxon>Agaricomycotina</taxon>
        <taxon>Agaricomycetes</taxon>
        <taxon>Agaricomycetidae</taxon>
        <taxon>Agaricales</taxon>
        <taxon>Tricholomatineae</taxon>
        <taxon>Lyophyllaceae</taxon>
        <taxon>Hypsizygus</taxon>
    </lineage>
</organism>
<dbReference type="EMBL" id="LUEZ02000069">
    <property type="protein sequence ID" value="RDB20278.1"/>
    <property type="molecule type" value="Genomic_DNA"/>
</dbReference>
<comment type="similarity">
    <text evidence="1">Belongs to the peptidase S33 family.</text>
</comment>
<dbReference type="SUPFAM" id="SSF53474">
    <property type="entry name" value="alpha/beta-Hydrolases"/>
    <property type="match status" value="1"/>
</dbReference>
<name>A0A369JEF9_HYPMA</name>
<evidence type="ECO:0000259" key="3">
    <source>
        <dbReference type="Pfam" id="PF00561"/>
    </source>
</evidence>
<protein>
    <recommendedName>
        <fullName evidence="7">Tripeptidyl aminopeptidase</fullName>
    </recommendedName>
</protein>
<dbReference type="PROSITE" id="PS51257">
    <property type="entry name" value="PROKAR_LIPOPROTEIN"/>
    <property type="match status" value="1"/>
</dbReference>
<dbReference type="PANTHER" id="PTHR43248">
    <property type="entry name" value="2-SUCCINYL-6-HYDROXY-2,4-CYCLOHEXADIENE-1-CARBOXYLATE SYNTHASE"/>
    <property type="match status" value="1"/>
</dbReference>
<dbReference type="Pfam" id="PF08386">
    <property type="entry name" value="Abhydrolase_4"/>
    <property type="match status" value="1"/>
</dbReference>
<evidence type="ECO:0000256" key="2">
    <source>
        <dbReference type="ARBA" id="ARBA00022801"/>
    </source>
</evidence>
<feature type="domain" description="Peptidase S33 tripeptidyl aminopeptidase-like C-terminal" evidence="4">
    <location>
        <begin position="451"/>
        <end position="551"/>
    </location>
</feature>
<evidence type="ECO:0000256" key="1">
    <source>
        <dbReference type="ARBA" id="ARBA00010088"/>
    </source>
</evidence>
<dbReference type="InterPro" id="IPR013595">
    <property type="entry name" value="Pept_S33_TAP-like_C"/>
</dbReference>
<dbReference type="STRING" id="39966.A0A369JEF9"/>
<dbReference type="InterPro" id="IPR029058">
    <property type="entry name" value="AB_hydrolase_fold"/>
</dbReference>
<accession>A0A369JEF9</accession>
<evidence type="ECO:0000313" key="6">
    <source>
        <dbReference type="Proteomes" id="UP000076154"/>
    </source>
</evidence>
<dbReference type="GO" id="GO:0016787">
    <property type="term" value="F:hydrolase activity"/>
    <property type="evidence" value="ECO:0007669"/>
    <property type="project" value="UniProtKB-KW"/>
</dbReference>
<evidence type="ECO:0000259" key="4">
    <source>
        <dbReference type="Pfam" id="PF08386"/>
    </source>
</evidence>
<evidence type="ECO:0008006" key="7">
    <source>
        <dbReference type="Google" id="ProtNLM"/>
    </source>
</evidence>
<dbReference type="Pfam" id="PF00561">
    <property type="entry name" value="Abhydrolase_1"/>
    <property type="match status" value="1"/>
</dbReference>
<sequence length="602" mass="65144">MLTRSSGAMLFSPGNSILLACIALLLFASITSFIHPDILITTYGLASNSKYKERKIGDAGLKKFSWSALQPSADLSWHDCYSSHQCARLIVPLNYSEPNGEEAVIALARYPSPLSTNSPWYRGPILINPGGPGGSGVDTVVGSGHLLSSIVGPQFDVVGFDPRGVGRSTPRISFFETELERILWGSVGPRGSLTILNASTDSLAAAWARAKIEGQLARERQIDVIGHINTDQTARDMLQITHAHGKEKLQYWGFSYGSVLGATFAAIFPDKVDRLIIDGVADVENYYSTLWSNNLLDTDRTMASFFTECHSAGPVRCPFYAPTPAAIAQNLTALYDSVRSRPIPVRTGSSYGLIDYKRLRLTVFASLYKPYTAFAPLAQALADLAVGDGVQLFQLLDKPAFQCDCDETGDETGEMTPDTGTAISCNDGDAVPEEFEALESYFEDVSSKSQWAEIWAGLRTACVGWPKVPTKQFRGPFVGNTSFPILLIGNTADPVTPLAAAKITAKGFPSSVVLTQDSPGHCSLSAPSLCTMKYIRDYFVDGTLPKPDTICPVFDSPFPPPPGYQHDAAQAALQKSLSAADHRILDAVRTLSSEYKLPLPFL</sequence>
<proteinExistence type="inferred from homology"/>
<dbReference type="PANTHER" id="PTHR43248:SF25">
    <property type="entry name" value="AB HYDROLASE-1 DOMAIN-CONTAINING PROTEIN-RELATED"/>
    <property type="match status" value="1"/>
</dbReference>
<comment type="caution">
    <text evidence="5">The sequence shown here is derived from an EMBL/GenBank/DDBJ whole genome shotgun (WGS) entry which is preliminary data.</text>
</comment>
<dbReference type="Proteomes" id="UP000076154">
    <property type="component" value="Unassembled WGS sequence"/>
</dbReference>
<dbReference type="InterPro" id="IPR051601">
    <property type="entry name" value="Serine_prot/Carboxylest_S33"/>
</dbReference>
<keyword evidence="6" id="KW-1185">Reference proteome</keyword>